<comment type="caution">
    <text evidence="2">The sequence shown here is derived from an EMBL/GenBank/DDBJ whole genome shotgun (WGS) entry which is preliminary data.</text>
</comment>
<evidence type="ECO:0000313" key="3">
    <source>
        <dbReference type="Proteomes" id="UP001311232"/>
    </source>
</evidence>
<proteinExistence type="predicted"/>
<accession>A0AAV9RBX6</accession>
<feature type="region of interest" description="Disordered" evidence="1">
    <location>
        <begin position="25"/>
        <end position="60"/>
    </location>
</feature>
<keyword evidence="3" id="KW-1185">Reference proteome</keyword>
<feature type="compositionally biased region" description="Polar residues" evidence="1">
    <location>
        <begin position="39"/>
        <end position="60"/>
    </location>
</feature>
<evidence type="ECO:0000256" key="1">
    <source>
        <dbReference type="SAM" id="MobiDB-lite"/>
    </source>
</evidence>
<evidence type="ECO:0000313" key="2">
    <source>
        <dbReference type="EMBL" id="KAK5606883.1"/>
    </source>
</evidence>
<feature type="region of interest" description="Disordered" evidence="1">
    <location>
        <begin position="155"/>
        <end position="184"/>
    </location>
</feature>
<gene>
    <name evidence="2" type="ORF">CRENBAI_014124</name>
</gene>
<protein>
    <submittedName>
        <fullName evidence="2">Uncharacterized protein</fullName>
    </submittedName>
</protein>
<reference evidence="2 3" key="1">
    <citation type="submission" date="2021-06" db="EMBL/GenBank/DDBJ databases">
        <authorList>
            <person name="Palmer J.M."/>
        </authorList>
    </citation>
    <scope>NUCLEOTIDE SEQUENCE [LARGE SCALE GENOMIC DNA]</scope>
    <source>
        <strain evidence="2 3">MEX-2019</strain>
        <tissue evidence="2">Muscle</tissue>
    </source>
</reference>
<name>A0AAV9RBX6_9TELE</name>
<dbReference type="AlphaFoldDB" id="A0AAV9RBX6"/>
<dbReference type="EMBL" id="JAHHUM010002045">
    <property type="protein sequence ID" value="KAK5606883.1"/>
    <property type="molecule type" value="Genomic_DNA"/>
</dbReference>
<sequence length="184" mass="20182">MGNMSGKFPACGAVKVSLTESDKEDRAAAAGSLKEVCPSESSQRFPDKQTQTQRETNRPQVTTFNSAHLHTVFVCSTNEIHRSSEGSQNITTTRDITDDDLSITAAICLLVTLSNGGNKKTQTDSQQRPKVPEQLLILQCELIFSDTNTPFSSLKEQMQIHKKHKPVPDSDDTSSLRRCAEEAG</sequence>
<organism evidence="2 3">
    <name type="scientific">Crenichthys baileyi</name>
    <name type="common">White River springfish</name>
    <dbReference type="NCBI Taxonomy" id="28760"/>
    <lineage>
        <taxon>Eukaryota</taxon>
        <taxon>Metazoa</taxon>
        <taxon>Chordata</taxon>
        <taxon>Craniata</taxon>
        <taxon>Vertebrata</taxon>
        <taxon>Euteleostomi</taxon>
        <taxon>Actinopterygii</taxon>
        <taxon>Neopterygii</taxon>
        <taxon>Teleostei</taxon>
        <taxon>Neoteleostei</taxon>
        <taxon>Acanthomorphata</taxon>
        <taxon>Ovalentaria</taxon>
        <taxon>Atherinomorphae</taxon>
        <taxon>Cyprinodontiformes</taxon>
        <taxon>Goodeidae</taxon>
        <taxon>Crenichthys</taxon>
    </lineage>
</organism>
<feature type="compositionally biased region" description="Basic and acidic residues" evidence="1">
    <location>
        <begin position="174"/>
        <end position="184"/>
    </location>
</feature>
<dbReference type="Proteomes" id="UP001311232">
    <property type="component" value="Unassembled WGS sequence"/>
</dbReference>